<proteinExistence type="predicted"/>
<dbReference type="Proteomes" id="UP000182235">
    <property type="component" value="Unassembled WGS sequence"/>
</dbReference>
<sequence length="102" mass="11874">MVYQFGIDNCAPVSTLIETSPLPDNSPGYNCPPDRRIEYQRIIGSLMYIMLGTRGDIAYAVSMRSRYLFFSQRQITCEMRSVMSGDLRSWDDLCEEKERMER</sequence>
<name>A0A1J9Q875_9EURO</name>
<evidence type="ECO:0008006" key="3">
    <source>
        <dbReference type="Google" id="ProtNLM"/>
    </source>
</evidence>
<protein>
    <recommendedName>
        <fullName evidence="3">Reverse transcriptase Ty1/copia-type domain-containing protein</fullName>
    </recommendedName>
</protein>
<evidence type="ECO:0000313" key="2">
    <source>
        <dbReference type="Proteomes" id="UP000182235"/>
    </source>
</evidence>
<comment type="caution">
    <text evidence="1">The sequence shown here is derived from an EMBL/GenBank/DDBJ whole genome shotgun (WGS) entry which is preliminary data.</text>
</comment>
<reference evidence="1 2" key="1">
    <citation type="submission" date="2015-07" db="EMBL/GenBank/DDBJ databases">
        <title>Emmonsia species relationships and genome sequence.</title>
        <authorList>
            <consortium name="The Broad Institute Genomics Platform"/>
            <person name="Cuomo C.A."/>
            <person name="Munoz J.F."/>
            <person name="Imamovic A."/>
            <person name="Priest M.E."/>
            <person name="Young S."/>
            <person name="Clay O.K."/>
            <person name="McEwen J.G."/>
        </authorList>
    </citation>
    <scope>NUCLEOTIDE SEQUENCE [LARGE SCALE GENOMIC DNA]</scope>
    <source>
        <strain evidence="1 2">UAMH 9510</strain>
    </source>
</reference>
<gene>
    <name evidence="1" type="ORF">AJ78_07211</name>
</gene>
<dbReference type="VEuPathDB" id="FungiDB:AJ78_07211"/>
<dbReference type="AlphaFoldDB" id="A0A1J9Q875"/>
<organism evidence="1 2">
    <name type="scientific">Emergomyces pasteurianus Ep9510</name>
    <dbReference type="NCBI Taxonomy" id="1447872"/>
    <lineage>
        <taxon>Eukaryota</taxon>
        <taxon>Fungi</taxon>
        <taxon>Dikarya</taxon>
        <taxon>Ascomycota</taxon>
        <taxon>Pezizomycotina</taxon>
        <taxon>Eurotiomycetes</taxon>
        <taxon>Eurotiomycetidae</taxon>
        <taxon>Onygenales</taxon>
        <taxon>Ajellomycetaceae</taxon>
        <taxon>Emergomyces</taxon>
    </lineage>
</organism>
<dbReference type="EMBL" id="LGRN01000442">
    <property type="protein sequence ID" value="OJD12140.1"/>
    <property type="molecule type" value="Genomic_DNA"/>
</dbReference>
<accession>A0A1J9Q875</accession>
<dbReference type="STRING" id="1447872.A0A1J9Q875"/>
<evidence type="ECO:0000313" key="1">
    <source>
        <dbReference type="EMBL" id="OJD12140.1"/>
    </source>
</evidence>
<keyword evidence="2" id="KW-1185">Reference proteome</keyword>
<dbReference type="OrthoDB" id="3799035at2759"/>